<evidence type="ECO:0000313" key="6">
    <source>
        <dbReference type="Proteomes" id="UP000006764"/>
    </source>
</evidence>
<dbReference type="InterPro" id="IPR029025">
    <property type="entry name" value="T3SS_substrate_exporter_C"/>
</dbReference>
<dbReference type="HOGENOM" id="CLU_041013_4_1_6"/>
<keyword evidence="5" id="KW-0966">Cell projection</keyword>
<dbReference type="Gene3D" id="3.40.1690.10">
    <property type="entry name" value="secretion proteins EscU"/>
    <property type="match status" value="1"/>
</dbReference>
<dbReference type="SUPFAM" id="SSF160544">
    <property type="entry name" value="EscU C-terminal domain-like"/>
    <property type="match status" value="1"/>
</dbReference>
<protein>
    <recommendedName>
        <fullName evidence="2">Flagellar biosynthetic protein FlhB</fullName>
    </recommendedName>
</protein>
<keyword evidence="3" id="KW-0653">Protein transport</keyword>
<name>A0A0B4XQ46_9GAMM</name>
<dbReference type="PANTHER" id="PTHR30531:SF12">
    <property type="entry name" value="FLAGELLAR BIOSYNTHETIC PROTEIN FLHB"/>
    <property type="match status" value="1"/>
</dbReference>
<evidence type="ECO:0000256" key="3">
    <source>
        <dbReference type="ARBA" id="ARBA00023225"/>
    </source>
</evidence>
<dbReference type="GO" id="GO:0009306">
    <property type="term" value="P:protein secretion"/>
    <property type="evidence" value="ECO:0007669"/>
    <property type="project" value="InterPro"/>
</dbReference>
<dbReference type="RefSeq" id="WP_008733783.1">
    <property type="nucleotide sequence ID" value="NZ_CP004387.1"/>
</dbReference>
<evidence type="ECO:0000256" key="1">
    <source>
        <dbReference type="ARBA" id="ARBA00010690"/>
    </source>
</evidence>
<sequence>MSGDSSSLPPRRSAVALGYGEQDKAPRVLASGYGPLAERIIEEARRHDIYVQSTPELVGLLMQVDIDEQIPPPLYHAVAELLSWVETVAQAEDFSR</sequence>
<evidence type="ECO:0000256" key="2">
    <source>
        <dbReference type="ARBA" id="ARBA00021622"/>
    </source>
</evidence>
<proteinExistence type="inferred from homology"/>
<evidence type="ECO:0000256" key="4">
    <source>
        <dbReference type="ARBA" id="ARBA00025078"/>
    </source>
</evidence>
<accession>A0A0B4XQ46</accession>
<dbReference type="InterPro" id="IPR006135">
    <property type="entry name" value="T3SS_substrate_exporter"/>
</dbReference>
<comment type="function">
    <text evidence="4">Required for formation of the rod structure in the basal body of the flagellar apparatus. Together with FliI and FliH, may constitute the export apparatus of flagellin.</text>
</comment>
<dbReference type="GO" id="GO:0005886">
    <property type="term" value="C:plasma membrane"/>
    <property type="evidence" value="ECO:0007669"/>
    <property type="project" value="TreeGrafter"/>
</dbReference>
<organism evidence="5 6">
    <name type="scientific">Isoalcanivorax pacificus W11-5</name>
    <dbReference type="NCBI Taxonomy" id="391936"/>
    <lineage>
        <taxon>Bacteria</taxon>
        <taxon>Pseudomonadati</taxon>
        <taxon>Pseudomonadota</taxon>
        <taxon>Gammaproteobacteria</taxon>
        <taxon>Oceanospirillales</taxon>
        <taxon>Alcanivoracaceae</taxon>
        <taxon>Isoalcanivorax</taxon>
    </lineage>
</organism>
<keyword evidence="3" id="KW-1006">Bacterial flagellum protein export</keyword>
<dbReference type="KEGG" id="apac:S7S_14645"/>
<dbReference type="AlphaFoldDB" id="A0A0B4XQ46"/>
<dbReference type="Pfam" id="PF01312">
    <property type="entry name" value="Bac_export_2"/>
    <property type="match status" value="1"/>
</dbReference>
<comment type="similarity">
    <text evidence="1">Belongs to the type III secretion exporter family.</text>
</comment>
<keyword evidence="5" id="KW-0282">Flagellum</keyword>
<dbReference type="OrthoDB" id="5244399at2"/>
<dbReference type="EMBL" id="CP004387">
    <property type="protein sequence ID" value="AJD49341.1"/>
    <property type="molecule type" value="Genomic_DNA"/>
</dbReference>
<evidence type="ECO:0000313" key="5">
    <source>
        <dbReference type="EMBL" id="AJD49341.1"/>
    </source>
</evidence>
<keyword evidence="3" id="KW-0813">Transport</keyword>
<gene>
    <name evidence="5" type="ORF">S7S_14645</name>
</gene>
<dbReference type="PANTHER" id="PTHR30531">
    <property type="entry name" value="FLAGELLAR BIOSYNTHETIC PROTEIN FLHB"/>
    <property type="match status" value="1"/>
</dbReference>
<dbReference type="Proteomes" id="UP000006764">
    <property type="component" value="Chromosome"/>
</dbReference>
<keyword evidence="6" id="KW-1185">Reference proteome</keyword>
<dbReference type="STRING" id="391936.S7S_14645"/>
<reference evidence="5 6" key="1">
    <citation type="journal article" date="2012" name="J. Bacteriol.">
        <title>Genome sequence of an alkane-degrading bacterium, Alcanivorax pacificus type strain W11-5, isolated from deep sea sediment.</title>
        <authorList>
            <person name="Lai Q."/>
            <person name="Shao Z."/>
        </authorList>
    </citation>
    <scope>NUCLEOTIDE SEQUENCE [LARGE SCALE GENOMIC DNA]</scope>
    <source>
        <strain evidence="5 6">W11-5</strain>
    </source>
</reference>
<keyword evidence="5" id="KW-0969">Cilium</keyword>